<proteinExistence type="predicted"/>
<sequence length="397" mass="43166">MLEISAGPLMQPVTAEVVPPESPATPSSPLTKSALEGALLQDSLDRQVTPGRVAQLSVLRSSVMGELKRSLEGLGFSDVQVAALTRQIDEQQLETLRTLGSFGHAELVSLIGQLDDQAFQRLTDVSEFSEADLDILRREVARQAGDAQLESSGFDPRVWEQHVGVLLTAIIALNIARVANAQLRGHFSVMAANAAVEQGKAIREGGNASLYAALGGAMVAGALSVGGLALTLKSYQGKHADIVSNKREALNAGRLETDLRRQLRESDKLNVSTPEDRQAYRSWLEDRIIDAGKRRENALWLSELGSRRPDRLIAMGTSMNSMAMVISNVLSAAIRLDEIAQHEREVLQQSNQNVQKSLADEENQVDARDTALLQKLLDIIQQITQSRNSVIEALVRA</sequence>
<evidence type="ECO:0000313" key="3">
    <source>
        <dbReference type="Proteomes" id="UP000199524"/>
    </source>
</evidence>
<evidence type="ECO:0000313" key="2">
    <source>
        <dbReference type="EMBL" id="SDT43585.1"/>
    </source>
</evidence>
<dbReference type="Proteomes" id="UP000199524">
    <property type="component" value="Chromosome I"/>
</dbReference>
<reference evidence="3" key="1">
    <citation type="submission" date="2016-10" db="EMBL/GenBank/DDBJ databases">
        <authorList>
            <person name="Varghese N."/>
            <person name="Submissions S."/>
        </authorList>
    </citation>
    <scope>NUCLEOTIDE SEQUENCE [LARGE SCALE GENOMIC DNA]</scope>
    <source>
        <strain evidence="3">ATCC 23835</strain>
    </source>
</reference>
<dbReference type="EMBL" id="LT629777">
    <property type="protein sequence ID" value="SDT43585.1"/>
    <property type="molecule type" value="Genomic_DNA"/>
</dbReference>
<dbReference type="AlphaFoldDB" id="A0A1H2AC61"/>
<evidence type="ECO:0000256" key="1">
    <source>
        <dbReference type="SAM" id="MobiDB-lite"/>
    </source>
</evidence>
<dbReference type="RefSeq" id="WP_232000440.1">
    <property type="nucleotide sequence ID" value="NZ_LT629777.1"/>
</dbReference>
<organism evidence="2 3">
    <name type="scientific">Pseudomonas asplenii</name>
    <dbReference type="NCBI Taxonomy" id="53407"/>
    <lineage>
        <taxon>Bacteria</taxon>
        <taxon>Pseudomonadati</taxon>
        <taxon>Pseudomonadota</taxon>
        <taxon>Gammaproteobacteria</taxon>
        <taxon>Pseudomonadales</taxon>
        <taxon>Pseudomonadaceae</taxon>
        <taxon>Pseudomonas</taxon>
    </lineage>
</organism>
<dbReference type="GeneID" id="300210547"/>
<name>A0A1H2AC61_9PSED</name>
<protein>
    <submittedName>
        <fullName evidence="2">Uncharacterized protein</fullName>
    </submittedName>
</protein>
<accession>A0A1H2AC61</accession>
<keyword evidence="3" id="KW-1185">Reference proteome</keyword>
<feature type="region of interest" description="Disordered" evidence="1">
    <location>
        <begin position="12"/>
        <end position="31"/>
    </location>
</feature>
<gene>
    <name evidence="2" type="ORF">SAMN05216598_5716</name>
</gene>